<keyword evidence="4 5" id="KW-0472">Membrane</keyword>
<feature type="transmembrane region" description="Helical" evidence="5">
    <location>
        <begin position="210"/>
        <end position="230"/>
    </location>
</feature>
<keyword evidence="7" id="KW-1185">Reference proteome</keyword>
<dbReference type="STRING" id="466.Lmac_1289"/>
<dbReference type="PATRIC" id="fig|466.6.peg.1366"/>
<comment type="subcellular location">
    <subcellularLocation>
        <location evidence="1">Membrane</location>
        <topology evidence="1">Multi-pass membrane protein</topology>
    </subcellularLocation>
</comment>
<evidence type="ECO:0000256" key="3">
    <source>
        <dbReference type="ARBA" id="ARBA00022989"/>
    </source>
</evidence>
<feature type="transmembrane region" description="Helical" evidence="5">
    <location>
        <begin position="34"/>
        <end position="57"/>
    </location>
</feature>
<evidence type="ECO:0000256" key="4">
    <source>
        <dbReference type="ARBA" id="ARBA00023136"/>
    </source>
</evidence>
<evidence type="ECO:0000256" key="1">
    <source>
        <dbReference type="ARBA" id="ARBA00004141"/>
    </source>
</evidence>
<dbReference type="GO" id="GO:0016020">
    <property type="term" value="C:membrane"/>
    <property type="evidence" value="ECO:0007669"/>
    <property type="project" value="UniProtKB-SubCell"/>
</dbReference>
<feature type="transmembrane region" description="Helical" evidence="5">
    <location>
        <begin position="69"/>
        <end position="86"/>
    </location>
</feature>
<dbReference type="PANTHER" id="PTHR30249">
    <property type="entry name" value="PUTATIVE SEROTONIN TRANSPORTER"/>
    <property type="match status" value="1"/>
</dbReference>
<feature type="transmembrane region" description="Helical" evidence="5">
    <location>
        <begin position="98"/>
        <end position="123"/>
    </location>
</feature>
<evidence type="ECO:0000313" key="7">
    <source>
        <dbReference type="Proteomes" id="UP000054908"/>
    </source>
</evidence>
<name>A0A0W0W407_9GAMM</name>
<feature type="transmembrane region" description="Helical" evidence="5">
    <location>
        <begin position="154"/>
        <end position="174"/>
    </location>
</feature>
<dbReference type="Proteomes" id="UP000054908">
    <property type="component" value="Unassembled WGS sequence"/>
</dbReference>
<comment type="caution">
    <text evidence="6">The sequence shown here is derived from an EMBL/GenBank/DDBJ whole genome shotgun (WGS) entry which is preliminary data.</text>
</comment>
<dbReference type="RefSeq" id="WP_058452069.1">
    <property type="nucleotide sequence ID" value="NZ_CAAAIB010000009.1"/>
</dbReference>
<sequence>MLSDFLAAFSGKAFFWSVITISLYFIVKRLYRRWAFWWLMPIALTPILVGSIILLLHVSYFDYFRSTKWLALLLGPATVAFAIPIYEQRALIRKHWPVLLIGVIVGSVTAILTSWGLAILLGFDENLLLSLLPRSISTPFAIEVSRGIGGTPDLTAIFVIITGILGAVIGEFILTRLSFNSALARGTLLGIGAHAAGTAQAQKIGSTEGAIASLAMILVGLLNVLLFPLISHFLK</sequence>
<proteinExistence type="predicted"/>
<evidence type="ECO:0000313" key="6">
    <source>
        <dbReference type="EMBL" id="KTD27041.1"/>
    </source>
</evidence>
<gene>
    <name evidence="6" type="ORF">Lmac_1289</name>
</gene>
<organism evidence="6 7">
    <name type="scientific">Legionella maceachernii</name>
    <dbReference type="NCBI Taxonomy" id="466"/>
    <lineage>
        <taxon>Bacteria</taxon>
        <taxon>Pseudomonadati</taxon>
        <taxon>Pseudomonadota</taxon>
        <taxon>Gammaproteobacteria</taxon>
        <taxon>Legionellales</taxon>
        <taxon>Legionellaceae</taxon>
        <taxon>Legionella</taxon>
    </lineage>
</organism>
<dbReference type="InterPro" id="IPR007300">
    <property type="entry name" value="CidB/LrgB"/>
</dbReference>
<dbReference type="Pfam" id="PF04172">
    <property type="entry name" value="LrgB"/>
    <property type="match status" value="1"/>
</dbReference>
<dbReference type="OrthoDB" id="9811701at2"/>
<feature type="transmembrane region" description="Helical" evidence="5">
    <location>
        <begin position="6"/>
        <end position="27"/>
    </location>
</feature>
<dbReference type="EMBL" id="LNYL01000033">
    <property type="protein sequence ID" value="KTD27041.1"/>
    <property type="molecule type" value="Genomic_DNA"/>
</dbReference>
<evidence type="ECO:0000256" key="5">
    <source>
        <dbReference type="SAM" id="Phobius"/>
    </source>
</evidence>
<reference evidence="6 7" key="1">
    <citation type="submission" date="2015-11" db="EMBL/GenBank/DDBJ databases">
        <title>Genomic analysis of 38 Legionella species identifies large and diverse effector repertoires.</title>
        <authorList>
            <person name="Burstein D."/>
            <person name="Amaro F."/>
            <person name="Zusman T."/>
            <person name="Lifshitz Z."/>
            <person name="Cohen O."/>
            <person name="Gilbert J.A."/>
            <person name="Pupko T."/>
            <person name="Shuman H.A."/>
            <person name="Segal G."/>
        </authorList>
    </citation>
    <scope>NUCLEOTIDE SEQUENCE [LARGE SCALE GENOMIC DNA]</scope>
    <source>
        <strain evidence="6 7">PX-1-G2-E2</strain>
    </source>
</reference>
<protein>
    <submittedName>
        <fullName evidence="6">Inner membrane protein, LrgB family protein</fullName>
    </submittedName>
</protein>
<keyword evidence="3 5" id="KW-1133">Transmembrane helix</keyword>
<accession>A0A0W0W407</accession>
<evidence type="ECO:0000256" key="2">
    <source>
        <dbReference type="ARBA" id="ARBA00022692"/>
    </source>
</evidence>
<keyword evidence="2 5" id="KW-0812">Transmembrane</keyword>
<dbReference type="PANTHER" id="PTHR30249:SF16">
    <property type="entry name" value="INNER MEMBRANE PROTEIN"/>
    <property type="match status" value="1"/>
</dbReference>
<dbReference type="AlphaFoldDB" id="A0A0W0W407"/>